<name>E9IX49_SOLIN</name>
<gene>
    <name evidence="2" type="ORF">SINV_03030</name>
</gene>
<feature type="compositionally biased region" description="Basic and acidic residues" evidence="1">
    <location>
        <begin position="375"/>
        <end position="384"/>
    </location>
</feature>
<feature type="compositionally biased region" description="Polar residues" evidence="1">
    <location>
        <begin position="332"/>
        <end position="348"/>
    </location>
</feature>
<sequence length="451" mass="50891">MDVAESLYHHTLLNLARDAIDVSQGYPSLSPLPGGLTARTPKCDQKFVSTPDGPLNGTFHAPTLINPEGDPRQCVYTFLAGPRQRVELIFTSFGLRGKPPELCVAVHMRHNKDVYRTAAHRHNGRLSNGSPPNNARRQAKSDPASTKQFVVPRANKFAAASSHNCVEKYARYTCPRFRSTAASGQDNEESFEQYARISAPFSALYEALSILVQQAHFWNSPLMKRTPTAEKIAAAANSERPQGRLMPLDLPAFFYEALLIWHYTLPCFPRISRLVSPPPSPTKRRMDGTFTQTERATRVYRVVHAEVVDTDSSGSKWELRNVRVQNRVPFSDQATQNDLPTLKDSGTQVEALPSRKSLARNEPSPMVFSGPRDNQISRREDREHCRRSRSQGRRHNEPEYRNSRREEAPDHHRVHRIGVSGASVATARELCYYQTALVRATNKYTKNNYTL</sequence>
<dbReference type="InterPro" id="IPR035914">
    <property type="entry name" value="Sperma_CUB_dom_sf"/>
</dbReference>
<dbReference type="SUPFAM" id="SSF49854">
    <property type="entry name" value="Spermadhesin, CUB domain"/>
    <property type="match status" value="1"/>
</dbReference>
<feature type="region of interest" description="Disordered" evidence="1">
    <location>
        <begin position="328"/>
        <end position="411"/>
    </location>
</feature>
<dbReference type="HOGENOM" id="CLU_607382_0_0_1"/>
<evidence type="ECO:0000313" key="2">
    <source>
        <dbReference type="EMBL" id="EFZ14849.1"/>
    </source>
</evidence>
<feature type="region of interest" description="Disordered" evidence="1">
    <location>
        <begin position="121"/>
        <end position="147"/>
    </location>
</feature>
<accession>E9IX49</accession>
<proteinExistence type="predicted"/>
<evidence type="ECO:0000256" key="1">
    <source>
        <dbReference type="SAM" id="MobiDB-lite"/>
    </source>
</evidence>
<evidence type="ECO:0008006" key="3">
    <source>
        <dbReference type="Google" id="ProtNLM"/>
    </source>
</evidence>
<feature type="compositionally biased region" description="Basic and acidic residues" evidence="1">
    <location>
        <begin position="394"/>
        <end position="411"/>
    </location>
</feature>
<organism>
    <name type="scientific">Solenopsis invicta</name>
    <name type="common">Red imported fire ant</name>
    <name type="synonym">Solenopsis wagneri</name>
    <dbReference type="NCBI Taxonomy" id="13686"/>
    <lineage>
        <taxon>Eukaryota</taxon>
        <taxon>Metazoa</taxon>
        <taxon>Ecdysozoa</taxon>
        <taxon>Arthropoda</taxon>
        <taxon>Hexapoda</taxon>
        <taxon>Insecta</taxon>
        <taxon>Pterygota</taxon>
        <taxon>Neoptera</taxon>
        <taxon>Endopterygota</taxon>
        <taxon>Hymenoptera</taxon>
        <taxon>Apocrita</taxon>
        <taxon>Aculeata</taxon>
        <taxon>Formicoidea</taxon>
        <taxon>Formicidae</taxon>
        <taxon>Myrmicinae</taxon>
        <taxon>Solenopsis</taxon>
    </lineage>
</organism>
<protein>
    <recommendedName>
        <fullName evidence="3">CUB domain-containing protein</fullName>
    </recommendedName>
</protein>
<reference evidence="2" key="1">
    <citation type="journal article" date="2011" name="Proc. Natl. Acad. Sci. U.S.A.">
        <title>The genome of the fire ant Solenopsis invicta.</title>
        <authorList>
            <person name="Wurm Y."/>
            <person name="Wang J."/>
            <person name="Riba-Grognuz O."/>
            <person name="Corona M."/>
            <person name="Nygaard S."/>
            <person name="Hunt B.G."/>
            <person name="Ingram K.K."/>
            <person name="Falquet L."/>
            <person name="Nipitwattanaphon M."/>
            <person name="Gotzek D."/>
            <person name="Dijkstra M.B."/>
            <person name="Oettler J."/>
            <person name="Comtesse F."/>
            <person name="Shih C.J."/>
            <person name="Wu W.J."/>
            <person name="Yang C.C."/>
            <person name="Thomas J."/>
            <person name="Beaudoing E."/>
            <person name="Pradervand S."/>
            <person name="Flegel V."/>
            <person name="Cook E.D."/>
            <person name="Fabbretti R."/>
            <person name="Stockinger H."/>
            <person name="Long L."/>
            <person name="Farmerie W.G."/>
            <person name="Oakey J."/>
            <person name="Boomsma J.J."/>
            <person name="Pamilo P."/>
            <person name="Yi S.V."/>
            <person name="Heinze J."/>
            <person name="Goodisman M.A."/>
            <person name="Farinelli L."/>
            <person name="Harshman K."/>
            <person name="Hulo N."/>
            <person name="Cerutti L."/>
            <person name="Xenarios I."/>
            <person name="Shoemaker D."/>
            <person name="Keller L."/>
        </authorList>
    </citation>
    <scope>NUCLEOTIDE SEQUENCE [LARGE SCALE GENOMIC DNA]</scope>
</reference>
<feature type="non-terminal residue" evidence="2">
    <location>
        <position position="451"/>
    </location>
</feature>
<dbReference type="EMBL" id="GL766643">
    <property type="protein sequence ID" value="EFZ14849.1"/>
    <property type="molecule type" value="Genomic_DNA"/>
</dbReference>
<feature type="compositionally biased region" description="Polar residues" evidence="1">
    <location>
        <begin position="125"/>
        <end position="136"/>
    </location>
</feature>
<dbReference type="AlphaFoldDB" id="E9IX49"/>